<feature type="compositionally biased region" description="Acidic residues" evidence="1">
    <location>
        <begin position="271"/>
        <end position="281"/>
    </location>
</feature>
<organism evidence="3 4">
    <name type="scientific">Neodothiora populina</name>
    <dbReference type="NCBI Taxonomy" id="2781224"/>
    <lineage>
        <taxon>Eukaryota</taxon>
        <taxon>Fungi</taxon>
        <taxon>Dikarya</taxon>
        <taxon>Ascomycota</taxon>
        <taxon>Pezizomycotina</taxon>
        <taxon>Dothideomycetes</taxon>
        <taxon>Dothideomycetidae</taxon>
        <taxon>Dothideales</taxon>
        <taxon>Dothioraceae</taxon>
        <taxon>Neodothiora</taxon>
    </lineage>
</organism>
<protein>
    <recommendedName>
        <fullName evidence="2">WLM domain-containing protein</fullName>
    </recommendedName>
</protein>
<dbReference type="RefSeq" id="XP_069197996.1">
    <property type="nucleotide sequence ID" value="XM_069345792.1"/>
</dbReference>
<dbReference type="InterPro" id="IPR053000">
    <property type="entry name" value="WSS1-like_metalloprotease"/>
</dbReference>
<feature type="compositionally biased region" description="Basic and acidic residues" evidence="1">
    <location>
        <begin position="335"/>
        <end position="351"/>
    </location>
</feature>
<comment type="caution">
    <text evidence="3">The sequence shown here is derived from an EMBL/GenBank/DDBJ whole genome shotgun (WGS) entry which is preliminary data.</text>
</comment>
<feature type="region of interest" description="Disordered" evidence="1">
    <location>
        <begin position="174"/>
        <end position="199"/>
    </location>
</feature>
<feature type="compositionally biased region" description="Basic and acidic residues" evidence="1">
    <location>
        <begin position="311"/>
        <end position="323"/>
    </location>
</feature>
<proteinExistence type="predicted"/>
<dbReference type="GeneID" id="95979626"/>
<name>A0ABR3P7N6_9PEZI</name>
<dbReference type="Proteomes" id="UP001562354">
    <property type="component" value="Unassembled WGS sequence"/>
</dbReference>
<evidence type="ECO:0000313" key="3">
    <source>
        <dbReference type="EMBL" id="KAL1301720.1"/>
    </source>
</evidence>
<dbReference type="PANTHER" id="PTHR46622:SF1">
    <property type="entry name" value="DNA-DEPENDENT METALLOPROTEASE WSS1"/>
    <property type="match status" value="1"/>
</dbReference>
<feature type="compositionally biased region" description="Low complexity" evidence="1">
    <location>
        <begin position="417"/>
        <end position="452"/>
    </location>
</feature>
<feature type="compositionally biased region" description="Basic and acidic residues" evidence="1">
    <location>
        <begin position="289"/>
        <end position="299"/>
    </location>
</feature>
<evidence type="ECO:0000313" key="4">
    <source>
        <dbReference type="Proteomes" id="UP001562354"/>
    </source>
</evidence>
<dbReference type="PROSITE" id="PS51397">
    <property type="entry name" value="WLM"/>
    <property type="match status" value="1"/>
</dbReference>
<dbReference type="InterPro" id="IPR013536">
    <property type="entry name" value="WLM_dom"/>
</dbReference>
<sequence>MSNMNKVLGFERINERRQRPNKLINFIKPREGPDRELAQDFLERVAAICYPIMKANHVVVMSLEEYPSNKEFLGRNFNAGEIIQLVLKTPSGHWYPFKHVQMVMMHELAHCKQMNHSRDFWNVNNANRDELKVLWSKGYTGEGLWGRGQTLLSGRYSNDQMPDTTEAPINLCGGTYRSRGGRKRKKAADSAKPQLSYAERKQRRIAKKFGVNGQALGADGYARFELDQGRHRPSKPRVANSKRGRELRASAALARFGNQAETTQPATSSGDDTDTDSEIEDPNINSDWNENKDVVRICEDENPEDNGSAQREMDELREIDRGSAPKVVSRSSPSIHREPTHASDYIKKEPKDDENDYDVSTDSETAPQATFPANTRPMAPTTIDESTEPPFKSSTASLPTRVHIKSEEQEQSDVHAPSTTKTTTQTSPTPNSTTIPNPSRPNPQSTPNHPTTNPTPTPSTLPPHPTSMYSSTNITNNTTKPTTRPCEICSFANDPSAATCSVCSHVLDVSKIPDSWICHSEACSGSRGSRGSSSSGAGGGASASASGKDDEGGPSYRNLGDFTRCFVCGSRRPGL</sequence>
<feature type="compositionally biased region" description="Low complexity" evidence="1">
    <location>
        <begin position="525"/>
        <end position="535"/>
    </location>
</feature>
<feature type="domain" description="WLM" evidence="2">
    <location>
        <begin position="15"/>
        <end position="257"/>
    </location>
</feature>
<evidence type="ECO:0000256" key="1">
    <source>
        <dbReference type="SAM" id="MobiDB-lite"/>
    </source>
</evidence>
<feature type="region of interest" description="Disordered" evidence="1">
    <location>
        <begin position="226"/>
        <end position="245"/>
    </location>
</feature>
<dbReference type="EMBL" id="JBFMKM010000013">
    <property type="protein sequence ID" value="KAL1301720.1"/>
    <property type="molecule type" value="Genomic_DNA"/>
</dbReference>
<dbReference type="Gene3D" id="3.30.2010.10">
    <property type="entry name" value="Metalloproteases ('zincins'), catalytic domain"/>
    <property type="match status" value="1"/>
</dbReference>
<reference evidence="3 4" key="1">
    <citation type="submission" date="2024-07" db="EMBL/GenBank/DDBJ databases">
        <title>Draft sequence of the Neodothiora populina.</title>
        <authorList>
            <person name="Drown D.D."/>
            <person name="Schuette U.S."/>
            <person name="Buechlein A.B."/>
            <person name="Rusch D.R."/>
            <person name="Winton L.W."/>
            <person name="Adams G.A."/>
        </authorList>
    </citation>
    <scope>NUCLEOTIDE SEQUENCE [LARGE SCALE GENOMIC DNA]</scope>
    <source>
        <strain evidence="3 4">CPC 39397</strain>
    </source>
</reference>
<dbReference type="PANTHER" id="PTHR46622">
    <property type="entry name" value="DNA-DEPENDENT METALLOPROTEASE WSS1"/>
    <property type="match status" value="1"/>
</dbReference>
<keyword evidence="4" id="KW-1185">Reference proteome</keyword>
<feature type="region of interest" description="Disordered" evidence="1">
    <location>
        <begin position="254"/>
        <end position="478"/>
    </location>
</feature>
<feature type="region of interest" description="Disordered" evidence="1">
    <location>
        <begin position="525"/>
        <end position="561"/>
    </location>
</feature>
<dbReference type="Pfam" id="PF08325">
    <property type="entry name" value="WLM"/>
    <property type="match status" value="1"/>
</dbReference>
<feature type="compositionally biased region" description="Low complexity" evidence="1">
    <location>
        <begin position="466"/>
        <end position="478"/>
    </location>
</feature>
<gene>
    <name evidence="3" type="ORF">AAFC00_005927</name>
</gene>
<accession>A0ABR3P7N6</accession>
<feature type="compositionally biased region" description="Polar residues" evidence="1">
    <location>
        <begin position="362"/>
        <end position="373"/>
    </location>
</feature>
<feature type="compositionally biased region" description="Acidic residues" evidence="1">
    <location>
        <begin position="352"/>
        <end position="361"/>
    </location>
</feature>
<evidence type="ECO:0000259" key="2">
    <source>
        <dbReference type="PROSITE" id="PS51397"/>
    </source>
</evidence>
<feature type="compositionally biased region" description="Pro residues" evidence="1">
    <location>
        <begin position="453"/>
        <end position="465"/>
    </location>
</feature>